<evidence type="ECO:0000259" key="6">
    <source>
        <dbReference type="PROSITE" id="PS00624"/>
    </source>
</evidence>
<dbReference type="PROSITE" id="PS00624">
    <property type="entry name" value="GMC_OXRED_2"/>
    <property type="match status" value="1"/>
</dbReference>
<dbReference type="GO" id="GO:0016614">
    <property type="term" value="F:oxidoreductase activity, acting on CH-OH group of donors"/>
    <property type="evidence" value="ECO:0007669"/>
    <property type="project" value="InterPro"/>
</dbReference>
<dbReference type="Pfam" id="PF05199">
    <property type="entry name" value="GMC_oxred_C"/>
    <property type="match status" value="1"/>
</dbReference>
<comment type="caution">
    <text evidence="7">The sequence shown here is derived from an EMBL/GenBank/DDBJ whole genome shotgun (WGS) entry which is preliminary data.</text>
</comment>
<feature type="binding site" evidence="3">
    <location>
        <begin position="497"/>
        <end position="498"/>
    </location>
    <ligand>
        <name>FAD</name>
        <dbReference type="ChEBI" id="CHEBI:57692"/>
    </ligand>
</feature>
<accession>A0A3D8T9E6</accession>
<evidence type="ECO:0000313" key="8">
    <source>
        <dbReference type="Proteomes" id="UP000256328"/>
    </source>
</evidence>
<keyword evidence="8" id="KW-1185">Reference proteome</keyword>
<dbReference type="InterPro" id="IPR007867">
    <property type="entry name" value="GMC_OxRtase_C"/>
</dbReference>
<evidence type="ECO:0000256" key="4">
    <source>
        <dbReference type="RuleBase" id="RU003968"/>
    </source>
</evidence>
<dbReference type="Proteomes" id="UP000256328">
    <property type="component" value="Unassembled WGS sequence"/>
</dbReference>
<dbReference type="Gene3D" id="3.30.560.10">
    <property type="entry name" value="Glucose Oxidase, domain 3"/>
    <property type="match status" value="1"/>
</dbReference>
<dbReference type="InterPro" id="IPR036188">
    <property type="entry name" value="FAD/NAD-bd_sf"/>
</dbReference>
<feature type="domain" description="Glucose-methanol-choline oxidoreductase N-terminal" evidence="5">
    <location>
        <begin position="83"/>
        <end position="106"/>
    </location>
</feature>
<evidence type="ECO:0000259" key="5">
    <source>
        <dbReference type="PROSITE" id="PS00623"/>
    </source>
</evidence>
<comment type="similarity">
    <text evidence="1 4">Belongs to the GMC oxidoreductase family.</text>
</comment>
<feature type="binding site" evidence="3">
    <location>
        <position position="230"/>
    </location>
    <ligand>
        <name>FAD</name>
        <dbReference type="ChEBI" id="CHEBI:57692"/>
    </ligand>
</feature>
<dbReference type="EMBL" id="PDLN01000001">
    <property type="protein sequence ID" value="RDW95061.1"/>
    <property type="molecule type" value="Genomic_DNA"/>
</dbReference>
<evidence type="ECO:0000256" key="3">
    <source>
        <dbReference type="PIRSR" id="PIRSR000137-2"/>
    </source>
</evidence>
<dbReference type="Pfam" id="PF00732">
    <property type="entry name" value="GMC_oxred_N"/>
    <property type="match status" value="1"/>
</dbReference>
<evidence type="ECO:0000313" key="7">
    <source>
        <dbReference type="EMBL" id="RDW95061.1"/>
    </source>
</evidence>
<dbReference type="InterPro" id="IPR000172">
    <property type="entry name" value="GMC_OxRdtase_N"/>
</dbReference>
<feature type="active site" description="Proton donor" evidence="2">
    <location>
        <position position="498"/>
    </location>
</feature>
<feature type="domain" description="Glucose-methanol-choline oxidoreductase N-terminal" evidence="6">
    <location>
        <begin position="262"/>
        <end position="276"/>
    </location>
</feature>
<feature type="binding site" evidence="3">
    <location>
        <begin position="13"/>
        <end position="14"/>
    </location>
    <ligand>
        <name>FAD</name>
        <dbReference type="ChEBI" id="CHEBI:57692"/>
    </ligand>
</feature>
<protein>
    <recommendedName>
        <fullName evidence="5 6">Glucose-methanol-choline oxidoreductase N-terminal domain-containing protein</fullName>
    </recommendedName>
</protein>
<dbReference type="PANTHER" id="PTHR11552">
    <property type="entry name" value="GLUCOSE-METHANOL-CHOLINE GMC OXIDOREDUCTASE"/>
    <property type="match status" value="1"/>
</dbReference>
<keyword evidence="3 4" id="KW-0274">FAD</keyword>
<dbReference type="InterPro" id="IPR012132">
    <property type="entry name" value="GMC_OxRdtase"/>
</dbReference>
<dbReference type="SUPFAM" id="SSF51905">
    <property type="entry name" value="FAD/NAD(P)-binding domain"/>
    <property type="match status" value="1"/>
</dbReference>
<dbReference type="PANTHER" id="PTHR11552:SF134">
    <property type="entry name" value="GLUCOSE-METHANOL-CHOLINE OXIDOREDUCTASE N-TERMINAL DOMAIN-CONTAINING PROTEIN"/>
    <property type="match status" value="1"/>
</dbReference>
<name>A0A3D8T9E6_9HELO</name>
<dbReference type="PIRSF" id="PIRSF000137">
    <property type="entry name" value="Alcohol_oxidase"/>
    <property type="match status" value="1"/>
</dbReference>
<dbReference type="AlphaFoldDB" id="A0A3D8T9E6"/>
<evidence type="ECO:0000256" key="2">
    <source>
        <dbReference type="PIRSR" id="PIRSR000137-1"/>
    </source>
</evidence>
<dbReference type="SUPFAM" id="SSF54373">
    <property type="entry name" value="FAD-linked reductases, C-terminal domain"/>
    <property type="match status" value="1"/>
</dbReference>
<dbReference type="Gene3D" id="3.50.50.60">
    <property type="entry name" value="FAD/NAD(P)-binding domain"/>
    <property type="match status" value="1"/>
</dbReference>
<dbReference type="PROSITE" id="PS00623">
    <property type="entry name" value="GMC_OXRED_1"/>
    <property type="match status" value="1"/>
</dbReference>
<gene>
    <name evidence="7" type="ORF">BP5796_00824</name>
</gene>
<organism evidence="7 8">
    <name type="scientific">Coleophoma crateriformis</name>
    <dbReference type="NCBI Taxonomy" id="565419"/>
    <lineage>
        <taxon>Eukaryota</taxon>
        <taxon>Fungi</taxon>
        <taxon>Dikarya</taxon>
        <taxon>Ascomycota</taxon>
        <taxon>Pezizomycotina</taxon>
        <taxon>Leotiomycetes</taxon>
        <taxon>Helotiales</taxon>
        <taxon>Dermateaceae</taxon>
        <taxon>Coleophoma</taxon>
    </lineage>
</organism>
<sequence length="573" mass="63227">MADYDFIIVGGGTSGCVLASRLANTCAAPTVLLLEAGGKTDDPSYLYPADRFSLAFDEPSLNWQYKTEPQSQLKGQQIDYSRGKGLGGSSAINFCAWLIGGEEEFNEWARLVGDDAFDWKHTKERMKKIEHCHQEIPATYQKYVNPKVEDHGTAGVLHLAYGENWEPNIMNSFQAAEQCNMPLNPDINSGNPIGFGMAPACIYDGRRHSASSAYLSDHPPNMTILLNSMVDKILFSGSTAIGVRTTNGLKFYARKETILCGGAINSPQLLMLSGVGPSEALRQYDIPVIQDLQHVGKNLQDHCFAACTLLQKPWTNERTAFEYNGDAKRAAKAKDKTDGTNTMSITYSPVPMGWFKRDSIYDSSEFMALSKATQEFLLKPTVGLFEISTHAPLLFKGDYSPQPNDRFFTALVYVMNPQSKGTVLLSSTNPLTPPKIDPNFLSHSFDRRVAIEGMLQLMTFLETPAFQEDTIKMIGCPKSRSEADVWDYLSTNLGSSWHMSCTVKMGKTKDDGCVDSSFRVFGVNRLRVADLSVLPLLPNNHTQSTAYLIGETIAEKLVTEHGLQAGKVVSPKL</sequence>
<comment type="cofactor">
    <cofactor evidence="3">
        <name>FAD</name>
        <dbReference type="ChEBI" id="CHEBI:57692"/>
    </cofactor>
</comment>
<keyword evidence="4" id="KW-0285">Flavoprotein</keyword>
<reference evidence="7 8" key="1">
    <citation type="journal article" date="2018" name="IMA Fungus">
        <title>IMA Genome-F 9: Draft genome sequence of Annulohypoxylon stygium, Aspergillus mulundensis, Berkeleyomyces basicola (syn. Thielaviopsis basicola), Ceratocystis smalleyi, two Cercospora beticola strains, Coleophoma cylindrospora, Fusarium fracticaudum, Phialophora cf. hyalina, and Morchella septimelata.</title>
        <authorList>
            <person name="Wingfield B.D."/>
            <person name="Bills G.F."/>
            <person name="Dong Y."/>
            <person name="Huang W."/>
            <person name="Nel W.J."/>
            <person name="Swalarsk-Parry B.S."/>
            <person name="Vaghefi N."/>
            <person name="Wilken P.M."/>
            <person name="An Z."/>
            <person name="de Beer Z.W."/>
            <person name="De Vos L."/>
            <person name="Chen L."/>
            <person name="Duong T.A."/>
            <person name="Gao Y."/>
            <person name="Hammerbacher A."/>
            <person name="Kikkert J.R."/>
            <person name="Li Y."/>
            <person name="Li H."/>
            <person name="Li K."/>
            <person name="Li Q."/>
            <person name="Liu X."/>
            <person name="Ma X."/>
            <person name="Naidoo K."/>
            <person name="Pethybridge S.J."/>
            <person name="Sun J."/>
            <person name="Steenkamp E.T."/>
            <person name="van der Nest M.A."/>
            <person name="van Wyk S."/>
            <person name="Wingfield M.J."/>
            <person name="Xiong C."/>
            <person name="Yue Q."/>
            <person name="Zhang X."/>
        </authorList>
    </citation>
    <scope>NUCLEOTIDE SEQUENCE [LARGE SCALE GENOMIC DNA]</scope>
    <source>
        <strain evidence="7 8">BP5796</strain>
    </source>
</reference>
<dbReference type="GO" id="GO:0050660">
    <property type="term" value="F:flavin adenine dinucleotide binding"/>
    <property type="evidence" value="ECO:0007669"/>
    <property type="project" value="InterPro"/>
</dbReference>
<evidence type="ECO:0000256" key="1">
    <source>
        <dbReference type="ARBA" id="ARBA00010790"/>
    </source>
</evidence>
<feature type="active site" description="Proton acceptor" evidence="2">
    <location>
        <position position="541"/>
    </location>
</feature>
<proteinExistence type="inferred from homology"/>
<dbReference type="OrthoDB" id="269227at2759"/>